<protein>
    <submittedName>
        <fullName evidence="2">DinB family protein</fullName>
    </submittedName>
</protein>
<evidence type="ECO:0000259" key="1">
    <source>
        <dbReference type="Pfam" id="PF12867"/>
    </source>
</evidence>
<dbReference type="SUPFAM" id="SSF109854">
    <property type="entry name" value="DinB/YfiT-like putative metalloenzymes"/>
    <property type="match status" value="1"/>
</dbReference>
<dbReference type="Pfam" id="PF12867">
    <property type="entry name" value="DinB_2"/>
    <property type="match status" value="1"/>
</dbReference>
<comment type="caution">
    <text evidence="2">The sequence shown here is derived from an EMBL/GenBank/DDBJ whole genome shotgun (WGS) entry which is preliminary data.</text>
</comment>
<proteinExistence type="predicted"/>
<sequence length="151" mass="16877">MAIWERFDFVRTATVNALANIDESKWDQQPEGFSNTIKWNAGHIYVSLETLLKAAAPDLQTDAEKYAPFFGMGTKPSDWPETVPSKEEVIELLTQQKARIQAHFEGRLSDQPAATIKIGPLALETIDDLLNFALFHEGLHLGIIQSQAKIV</sequence>
<gene>
    <name evidence="2" type="ORF">QYG89_00065</name>
</gene>
<dbReference type="EMBL" id="JAUIYO010000001">
    <property type="protein sequence ID" value="MFK2824088.1"/>
    <property type="molecule type" value="Genomic_DNA"/>
</dbReference>
<evidence type="ECO:0000313" key="3">
    <source>
        <dbReference type="Proteomes" id="UP001619911"/>
    </source>
</evidence>
<dbReference type="InterPro" id="IPR024775">
    <property type="entry name" value="DinB-like"/>
</dbReference>
<reference evidence="2 3" key="1">
    <citation type="submission" date="2023-07" db="EMBL/GenBank/DDBJ databases">
        <title>Bacillus lucianemedeirus sp. nov, a new species isolated from an immunobiological production facility.</title>
        <authorList>
            <person name="Costa L.V."/>
            <person name="Miranda R.V.S.L."/>
            <person name="Brandao M.L.L."/>
            <person name="Reis C.M.F."/>
            <person name="Frazao A.M."/>
            <person name="Cruz F.V."/>
            <person name="Baio P.V.P."/>
            <person name="Veras J.F.C."/>
            <person name="Ramos J.N."/>
            <person name="Vieira V."/>
        </authorList>
    </citation>
    <scope>NUCLEOTIDE SEQUENCE [LARGE SCALE GENOMIC DNA]</scope>
    <source>
        <strain evidence="2 3">B190/17</strain>
    </source>
</reference>
<dbReference type="RefSeq" id="WP_404313594.1">
    <property type="nucleotide sequence ID" value="NZ_JAUIYO010000001.1"/>
</dbReference>
<dbReference type="Proteomes" id="UP001619911">
    <property type="component" value="Unassembled WGS sequence"/>
</dbReference>
<dbReference type="InterPro" id="IPR034660">
    <property type="entry name" value="DinB/YfiT-like"/>
</dbReference>
<accession>A0ABW8I3M3</accession>
<dbReference type="Gene3D" id="1.20.120.450">
    <property type="entry name" value="dinb family like domain"/>
    <property type="match status" value="1"/>
</dbReference>
<name>A0ABW8I3M3_9BACI</name>
<feature type="domain" description="DinB-like" evidence="1">
    <location>
        <begin position="7"/>
        <end position="144"/>
    </location>
</feature>
<organism evidence="2 3">
    <name type="scientific">Bacillus lumedeiriae</name>
    <dbReference type="NCBI Taxonomy" id="3058829"/>
    <lineage>
        <taxon>Bacteria</taxon>
        <taxon>Bacillati</taxon>
        <taxon>Bacillota</taxon>
        <taxon>Bacilli</taxon>
        <taxon>Bacillales</taxon>
        <taxon>Bacillaceae</taxon>
        <taxon>Bacillus</taxon>
    </lineage>
</organism>
<evidence type="ECO:0000313" key="2">
    <source>
        <dbReference type="EMBL" id="MFK2824088.1"/>
    </source>
</evidence>
<keyword evidence="3" id="KW-1185">Reference proteome</keyword>